<keyword evidence="1" id="KW-0732">Signal</keyword>
<evidence type="ECO:0000313" key="3">
    <source>
        <dbReference type="Proteomes" id="UP000623129"/>
    </source>
</evidence>
<dbReference type="Proteomes" id="UP000623129">
    <property type="component" value="Unassembled WGS sequence"/>
</dbReference>
<dbReference type="EMBL" id="SWLB01000003">
    <property type="protein sequence ID" value="KAF3339860.1"/>
    <property type="molecule type" value="Genomic_DNA"/>
</dbReference>
<proteinExistence type="predicted"/>
<sequence length="72" mass="8015">MKSFALLFVTLVVLSAMANAQDELISTLAPAPAPAMENGSDYFWTDLWCLIVSLVLYTFEAYEFESITKNCV</sequence>
<evidence type="ECO:0000313" key="2">
    <source>
        <dbReference type="EMBL" id="KAF3339860.1"/>
    </source>
</evidence>
<reference evidence="2" key="1">
    <citation type="submission" date="2020-01" db="EMBL/GenBank/DDBJ databases">
        <title>Genome sequence of Kobresia littledalei, the first chromosome-level genome in the family Cyperaceae.</title>
        <authorList>
            <person name="Qu G."/>
        </authorList>
    </citation>
    <scope>NUCLEOTIDE SEQUENCE</scope>
    <source>
        <strain evidence="2">C.B.Clarke</strain>
        <tissue evidence="2">Leaf</tissue>
    </source>
</reference>
<protein>
    <submittedName>
        <fullName evidence="2">Uncharacterized protein</fullName>
    </submittedName>
</protein>
<accession>A0A833R0B6</accession>
<evidence type="ECO:0000256" key="1">
    <source>
        <dbReference type="SAM" id="SignalP"/>
    </source>
</evidence>
<feature type="signal peptide" evidence="1">
    <location>
        <begin position="1"/>
        <end position="20"/>
    </location>
</feature>
<comment type="caution">
    <text evidence="2">The sequence shown here is derived from an EMBL/GenBank/DDBJ whole genome shotgun (WGS) entry which is preliminary data.</text>
</comment>
<feature type="chain" id="PRO_5032866122" evidence="1">
    <location>
        <begin position="21"/>
        <end position="72"/>
    </location>
</feature>
<gene>
    <name evidence="2" type="ORF">FCM35_KLT15631</name>
</gene>
<organism evidence="2 3">
    <name type="scientific">Carex littledalei</name>
    <dbReference type="NCBI Taxonomy" id="544730"/>
    <lineage>
        <taxon>Eukaryota</taxon>
        <taxon>Viridiplantae</taxon>
        <taxon>Streptophyta</taxon>
        <taxon>Embryophyta</taxon>
        <taxon>Tracheophyta</taxon>
        <taxon>Spermatophyta</taxon>
        <taxon>Magnoliopsida</taxon>
        <taxon>Liliopsida</taxon>
        <taxon>Poales</taxon>
        <taxon>Cyperaceae</taxon>
        <taxon>Cyperoideae</taxon>
        <taxon>Cariceae</taxon>
        <taxon>Carex</taxon>
        <taxon>Carex subgen. Euthyceras</taxon>
    </lineage>
</organism>
<name>A0A833R0B6_9POAL</name>
<keyword evidence="3" id="KW-1185">Reference proteome</keyword>
<dbReference type="AlphaFoldDB" id="A0A833R0B6"/>